<keyword evidence="3" id="KW-0021">Allosteric enzyme</keyword>
<evidence type="ECO:0000256" key="4">
    <source>
        <dbReference type="ARBA" id="ARBA00022741"/>
    </source>
</evidence>
<dbReference type="PRINTS" id="PR01183">
    <property type="entry name" value="RIBORDTASEM1"/>
</dbReference>
<dbReference type="InterPro" id="IPR000788">
    <property type="entry name" value="RNR_lg_C"/>
</dbReference>
<comment type="similarity">
    <text evidence="1 9">Belongs to the ribonucleoside diphosphate reductase large chain family.</text>
</comment>
<dbReference type="KEGG" id="vg:24170833"/>
<dbReference type="EMBL" id="KP752043">
    <property type="protein sequence ID" value="AKC91630.1"/>
    <property type="molecule type" value="Genomic_DNA"/>
</dbReference>
<evidence type="ECO:0000259" key="10">
    <source>
        <dbReference type="PROSITE" id="PS51161"/>
    </source>
</evidence>
<sequence>MNVLYVIKRDGTRQNVLLDKITARISHLCENLNQDYIDPVAITLRVVKTIRAGITTEQLNAHAALETANMGHVHDDFSLLAGRILVNNMHKKINGCFSVCTKELQKHGLVSQRHAEIVAANADLLDRSVRHERDYDYRYFAVKTLKNGYLLKINGECAERIQHMLLRVAVGIHGEDIDAALETYQMMSLKQFTHASPTMFAAGTNAPQLSSCFLLTMREDSIDGIYNTLRDCANISKYGGGIGLNVNDVRANGSRIVSTNGKASGLEPMLRVFNNAVRHVDQGGKRKGAAAIYLEPWHADIYAVLNLRRNMGCEDSKARDLFFGLWVPDLFMRRVHFDAQWSLMCPDRCPLLKNVYGSKFEQLYKQYEHDGAYVRQVKARDLHRAIIECQNETGMPYMLYKDACNAKSNQSNVGTICCSNLCAEIVQYSAPDEVAVCNLASVCLNAFVDRRSNTYDFEQLKNAVQVTVRNLDRIIDVNFYPLEEARVSNMRHRPVGVGVQGLADAFAMLRLPYESQEARMLNIKIAETVYYGALEASCQLARELGTYESYAGSPASRGILQYDMWNVTPTSLWNWSDLKRKIAQFGLRNSLLVAYMPTATTAQIMGNNESFEPFTNNVYVRRVLAGDFLMLNRHLMRDLIEAGVYDDKMRDAIVEANGSVQNIDAVPQHIKELYKTVWEMKQSTLIGMAADRGAFIDQSQSFNVFVAAPTYALMSSIHYLTWKMGLKTGMYYLRTKPAAEPIKFTVLNKSKKCDENEQQIVAAVTVCKIKDSNCANCES</sequence>
<evidence type="ECO:0000256" key="1">
    <source>
        <dbReference type="ARBA" id="ARBA00010406"/>
    </source>
</evidence>
<dbReference type="CDD" id="cd01679">
    <property type="entry name" value="RNR_I"/>
    <property type="match status" value="1"/>
</dbReference>
<dbReference type="SUPFAM" id="SSF51998">
    <property type="entry name" value="PFL-like glycyl radical enzymes"/>
    <property type="match status" value="1"/>
</dbReference>
<dbReference type="UniPathway" id="UPA00326"/>
<dbReference type="PROSITE" id="PS51161">
    <property type="entry name" value="ATP_CONE"/>
    <property type="match status" value="1"/>
</dbReference>
<keyword evidence="7 9" id="KW-0215">Deoxyribonucleotide synthesis</keyword>
<dbReference type="Gene3D" id="3.20.70.20">
    <property type="match status" value="1"/>
</dbReference>
<keyword evidence="5 8" id="KW-0067">ATP-binding</keyword>
<dbReference type="Proteomes" id="UP000201190">
    <property type="component" value="Segment"/>
</dbReference>
<organism evidence="11 12">
    <name type="scientific">Lambdina fiscellaria nucleopolyhedrovirus</name>
    <dbReference type="NCBI Taxonomy" id="1642929"/>
    <lineage>
        <taxon>Viruses</taxon>
        <taxon>Viruses incertae sedis</taxon>
        <taxon>Naldaviricetes</taxon>
        <taxon>Lefavirales</taxon>
        <taxon>Baculoviridae</taxon>
        <taxon>Alphabaculovirus</taxon>
        <taxon>Alphabaculovirus lafiscellariae</taxon>
    </lineage>
</organism>
<feature type="domain" description="ATP-cone" evidence="10">
    <location>
        <begin position="4"/>
        <end position="95"/>
    </location>
</feature>
<dbReference type="PROSITE" id="PS00089">
    <property type="entry name" value="RIBORED_LARGE"/>
    <property type="match status" value="1"/>
</dbReference>
<comment type="catalytic activity">
    <reaction evidence="9">
        <text>a 2'-deoxyribonucleoside 5'-diphosphate + [thioredoxin]-disulfide + H2O = a ribonucleoside 5'-diphosphate + [thioredoxin]-dithiol</text>
        <dbReference type="Rhea" id="RHEA:23252"/>
        <dbReference type="Rhea" id="RHEA-COMP:10698"/>
        <dbReference type="Rhea" id="RHEA-COMP:10700"/>
        <dbReference type="ChEBI" id="CHEBI:15377"/>
        <dbReference type="ChEBI" id="CHEBI:29950"/>
        <dbReference type="ChEBI" id="CHEBI:50058"/>
        <dbReference type="ChEBI" id="CHEBI:57930"/>
        <dbReference type="ChEBI" id="CHEBI:73316"/>
        <dbReference type="EC" id="1.17.4.1"/>
    </reaction>
</comment>
<dbReference type="PANTHER" id="PTHR11573">
    <property type="entry name" value="RIBONUCLEOSIDE-DIPHOSPHATE REDUCTASE LARGE CHAIN"/>
    <property type="match status" value="1"/>
</dbReference>
<reference evidence="11 12" key="1">
    <citation type="journal article" date="2015" name="Genome Announc.">
        <title>Genome Sequence of an Alphabaculovirus Isolated from the Oak Looper, Lambdina fiscellaria, Contains a Putative 2-Kilobase-Pair Transposable Element Encoding a Transposase and a FLYWCH Domain-Containing Protein.</title>
        <authorList>
            <person name="Rohrmann G.F."/>
            <person name="Erlandson M.A."/>
            <person name="Theilmann D.A."/>
        </authorList>
    </citation>
    <scope>NUCLEOTIDE SEQUENCE [LARGE SCALE GENOMIC DNA]</scope>
    <source>
        <strain evidence="11">GR15</strain>
    </source>
</reference>
<dbReference type="Pfam" id="PF00317">
    <property type="entry name" value="Ribonuc_red_lgN"/>
    <property type="match status" value="1"/>
</dbReference>
<dbReference type="PANTHER" id="PTHR11573:SF6">
    <property type="entry name" value="RIBONUCLEOSIDE-DIPHOSPHATE REDUCTASE LARGE SUBUNIT"/>
    <property type="match status" value="1"/>
</dbReference>
<accession>A0A0E3UR91</accession>
<evidence type="ECO:0000256" key="9">
    <source>
        <dbReference type="RuleBase" id="RU003410"/>
    </source>
</evidence>
<dbReference type="Pfam" id="PF02867">
    <property type="entry name" value="Ribonuc_red_lgC"/>
    <property type="match status" value="1"/>
</dbReference>
<dbReference type="GO" id="GO:0004748">
    <property type="term" value="F:ribonucleoside-diphosphate reductase activity, thioredoxin disulfide as acceptor"/>
    <property type="evidence" value="ECO:0007669"/>
    <property type="project" value="UniProtKB-EC"/>
</dbReference>
<keyword evidence="4 8" id="KW-0547">Nucleotide-binding</keyword>
<evidence type="ECO:0000313" key="12">
    <source>
        <dbReference type="Proteomes" id="UP000201190"/>
    </source>
</evidence>
<dbReference type="InterPro" id="IPR013509">
    <property type="entry name" value="RNR_lsu_N"/>
</dbReference>
<name>A0A0E3UR91_9ABAC</name>
<dbReference type="InterPro" id="IPR008926">
    <property type="entry name" value="RNR_R1-su_N"/>
</dbReference>
<dbReference type="Pfam" id="PF03477">
    <property type="entry name" value="ATP-cone"/>
    <property type="match status" value="1"/>
</dbReference>
<protein>
    <recommendedName>
        <fullName evidence="2 9">Ribonucleoside-diphosphate reductase</fullName>
        <ecNumber evidence="2 9">1.17.4.1</ecNumber>
    </recommendedName>
</protein>
<dbReference type="InterPro" id="IPR013346">
    <property type="entry name" value="NrdE_NrdA_C"/>
</dbReference>
<comment type="function">
    <text evidence="9">Provides the precursors necessary for DNA synthesis. Catalyzes the biosynthesis of deoxyribonucleotides from the corresponding ribonucleotides.</text>
</comment>
<dbReference type="EC" id="1.17.4.1" evidence="2 9"/>
<keyword evidence="6 9" id="KW-0560">Oxidoreductase</keyword>
<proteinExistence type="inferred from homology"/>
<keyword evidence="12" id="KW-1185">Reference proteome</keyword>
<dbReference type="GeneID" id="24170833"/>
<evidence type="ECO:0000256" key="6">
    <source>
        <dbReference type="ARBA" id="ARBA00023002"/>
    </source>
</evidence>
<dbReference type="GO" id="GO:0005524">
    <property type="term" value="F:ATP binding"/>
    <property type="evidence" value="ECO:0007669"/>
    <property type="project" value="UniProtKB-UniRule"/>
</dbReference>
<evidence type="ECO:0000256" key="7">
    <source>
        <dbReference type="ARBA" id="ARBA00023116"/>
    </source>
</evidence>
<dbReference type="OrthoDB" id="2980at10239"/>
<dbReference type="SUPFAM" id="SSF48168">
    <property type="entry name" value="R1 subunit of ribonucleotide reductase, N-terminal domain"/>
    <property type="match status" value="1"/>
</dbReference>
<evidence type="ECO:0000256" key="8">
    <source>
        <dbReference type="PROSITE-ProRule" id="PRU00492"/>
    </source>
</evidence>
<dbReference type="NCBIfam" id="TIGR02506">
    <property type="entry name" value="NrdE_NrdA"/>
    <property type="match status" value="1"/>
</dbReference>
<evidence type="ECO:0000313" key="11">
    <source>
        <dbReference type="EMBL" id="AKC91630.1"/>
    </source>
</evidence>
<dbReference type="InterPro" id="IPR005144">
    <property type="entry name" value="ATP-cone_dom"/>
</dbReference>
<dbReference type="InterPro" id="IPR039718">
    <property type="entry name" value="Rrm1"/>
</dbReference>
<dbReference type="RefSeq" id="YP_009133212.1">
    <property type="nucleotide sequence ID" value="NC_026922.1"/>
</dbReference>
<dbReference type="GO" id="GO:0009263">
    <property type="term" value="P:deoxyribonucleotide biosynthetic process"/>
    <property type="evidence" value="ECO:0007669"/>
    <property type="project" value="UniProtKB-KW"/>
</dbReference>
<evidence type="ECO:0000256" key="3">
    <source>
        <dbReference type="ARBA" id="ARBA00022533"/>
    </source>
</evidence>
<evidence type="ECO:0000256" key="5">
    <source>
        <dbReference type="ARBA" id="ARBA00022840"/>
    </source>
</evidence>
<evidence type="ECO:0000256" key="2">
    <source>
        <dbReference type="ARBA" id="ARBA00012274"/>
    </source>
</evidence>